<keyword evidence="6" id="KW-0614">Plasmid</keyword>
<evidence type="ECO:0000313" key="7">
    <source>
        <dbReference type="Proteomes" id="UP000238288"/>
    </source>
</evidence>
<evidence type="ECO:0000256" key="3">
    <source>
        <dbReference type="ARBA" id="ARBA00023163"/>
    </source>
</evidence>
<dbReference type="Gene3D" id="1.10.260.40">
    <property type="entry name" value="lambda repressor-like DNA-binding domains"/>
    <property type="match status" value="1"/>
</dbReference>
<evidence type="ECO:0000313" key="8">
    <source>
        <dbReference type="Proteomes" id="UP000615003"/>
    </source>
</evidence>
<dbReference type="PROSITE" id="PS50932">
    <property type="entry name" value="HTH_LACI_2"/>
    <property type="match status" value="1"/>
</dbReference>
<reference evidence="5 8" key="1">
    <citation type="submission" date="2015-06" db="EMBL/GenBank/DDBJ databases">
        <title>Genome sequence of Pseudoalteromonas carrageenovora.</title>
        <authorList>
            <person name="Xie B.-B."/>
            <person name="Rong J.-C."/>
            <person name="Qin Q.-L."/>
            <person name="Zhang Y.-Z."/>
        </authorList>
    </citation>
    <scope>NUCLEOTIDE SEQUENCE [LARGE SCALE GENOMIC DNA]</scope>
    <source>
        <strain evidence="5 8">IAM 12662</strain>
    </source>
</reference>
<keyword evidence="1" id="KW-0805">Transcription regulation</keyword>
<organism evidence="6 7">
    <name type="scientific">Pseudoalteromonas carrageenovora IAM 12662</name>
    <dbReference type="NCBI Taxonomy" id="1314868"/>
    <lineage>
        <taxon>Bacteria</taxon>
        <taxon>Pseudomonadati</taxon>
        <taxon>Pseudomonadota</taxon>
        <taxon>Gammaproteobacteria</taxon>
        <taxon>Alteromonadales</taxon>
        <taxon>Pseudoalteromonadaceae</taxon>
        <taxon>Pseudoalteromonas</taxon>
    </lineage>
</organism>
<dbReference type="InterPro" id="IPR010982">
    <property type="entry name" value="Lambda_DNA-bd_dom_sf"/>
</dbReference>
<dbReference type="CDD" id="cd01392">
    <property type="entry name" value="HTH_LacI"/>
    <property type="match status" value="1"/>
</dbReference>
<dbReference type="EMBL" id="AQGW01000016">
    <property type="protein sequence ID" value="MBE0381643.1"/>
    <property type="molecule type" value="Genomic_DNA"/>
</dbReference>
<dbReference type="Proteomes" id="UP000238288">
    <property type="component" value="Plasmid PCAR9p"/>
</dbReference>
<dbReference type="Pfam" id="PF00356">
    <property type="entry name" value="LacI"/>
    <property type="match status" value="1"/>
</dbReference>
<dbReference type="EMBL" id="LT965930">
    <property type="protein sequence ID" value="SOU43267.1"/>
    <property type="molecule type" value="Genomic_DNA"/>
</dbReference>
<dbReference type="InterPro" id="IPR000843">
    <property type="entry name" value="HTH_LacI"/>
</dbReference>
<dbReference type="RefSeq" id="WP_104644246.1">
    <property type="nucleotide sequence ID" value="NZ_AQGW01000016.1"/>
</dbReference>
<keyword evidence="2" id="KW-0238">DNA-binding</keyword>
<geneLocation type="plasmid" evidence="7">
    <name>pcar9p</name>
</geneLocation>
<dbReference type="SUPFAM" id="SSF47413">
    <property type="entry name" value="lambda repressor-like DNA-binding domains"/>
    <property type="match status" value="1"/>
</dbReference>
<accession>A0A2K4XG23</accession>
<dbReference type="PROSITE" id="PS00356">
    <property type="entry name" value="HTH_LACI_1"/>
    <property type="match status" value="1"/>
</dbReference>
<feature type="domain" description="HTH lacI-type" evidence="4">
    <location>
        <begin position="2"/>
        <end position="56"/>
    </location>
</feature>
<evidence type="ECO:0000256" key="1">
    <source>
        <dbReference type="ARBA" id="ARBA00023015"/>
    </source>
</evidence>
<proteinExistence type="predicted"/>
<dbReference type="GO" id="GO:0000976">
    <property type="term" value="F:transcription cis-regulatory region binding"/>
    <property type="evidence" value="ECO:0007669"/>
    <property type="project" value="TreeGrafter"/>
</dbReference>
<dbReference type="InterPro" id="IPR028082">
    <property type="entry name" value="Peripla_BP_I"/>
</dbReference>
<gene>
    <name evidence="5" type="primary">lacI</name>
    <name evidence="6" type="ORF">PCAR9_P0073</name>
    <name evidence="5" type="ORF">PCARR_a3439</name>
</gene>
<keyword evidence="3" id="KW-0804">Transcription</keyword>
<reference evidence="6 7" key="2">
    <citation type="submission" date="2017-11" db="EMBL/GenBank/DDBJ databases">
        <authorList>
            <person name="Han C.G."/>
        </authorList>
    </citation>
    <scope>NUCLEOTIDE SEQUENCE [LARGE SCALE GENOMIC DNA]</scope>
    <source>
        <strain evidence="7">ATCC 43555</strain>
        <strain evidence="6">ATCC43555</strain>
        <plasmid evidence="7">Plasmid pcar9p</plasmid>
    </source>
</reference>
<dbReference type="OrthoDB" id="9798934at2"/>
<keyword evidence="8" id="KW-1185">Reference proteome</keyword>
<dbReference type="InterPro" id="IPR046335">
    <property type="entry name" value="LacI/GalR-like_sensor"/>
</dbReference>
<dbReference type="AlphaFoldDB" id="A0A2K4XG23"/>
<evidence type="ECO:0000313" key="5">
    <source>
        <dbReference type="EMBL" id="MBE0381643.1"/>
    </source>
</evidence>
<dbReference type="SUPFAM" id="SSF53822">
    <property type="entry name" value="Periplasmic binding protein-like I"/>
    <property type="match status" value="1"/>
</dbReference>
<geneLocation type="plasmid" evidence="6">
    <name>PCAR9p</name>
</geneLocation>
<evidence type="ECO:0000313" key="6">
    <source>
        <dbReference type="EMBL" id="SOU43267.1"/>
    </source>
</evidence>
<evidence type="ECO:0000259" key="4">
    <source>
        <dbReference type="PROSITE" id="PS50932"/>
    </source>
</evidence>
<evidence type="ECO:0000256" key="2">
    <source>
        <dbReference type="ARBA" id="ARBA00023125"/>
    </source>
</evidence>
<name>A0A2K4XG23_PSEVC</name>
<protein>
    <submittedName>
        <fullName evidence="6">HTH-type transcriptional regulator GalS</fullName>
    </submittedName>
    <submittedName>
        <fullName evidence="5">LacI family transcriptional regulator</fullName>
    </submittedName>
</protein>
<dbReference type="GeneID" id="93665960"/>
<dbReference type="PANTHER" id="PTHR30146">
    <property type="entry name" value="LACI-RELATED TRANSCRIPTIONAL REPRESSOR"/>
    <property type="match status" value="1"/>
</dbReference>
<dbReference type="PANTHER" id="PTHR30146:SF109">
    <property type="entry name" value="HTH-TYPE TRANSCRIPTIONAL REGULATOR GALS"/>
    <property type="match status" value="1"/>
</dbReference>
<dbReference type="SMART" id="SM00354">
    <property type="entry name" value="HTH_LACI"/>
    <property type="match status" value="1"/>
</dbReference>
<dbReference type="Pfam" id="PF13377">
    <property type="entry name" value="Peripla_BP_3"/>
    <property type="match status" value="1"/>
</dbReference>
<dbReference type="Gene3D" id="3.40.50.2300">
    <property type="match status" value="2"/>
</dbReference>
<sequence length="341" mass="38487">MVTIKDVARVADVSPSTVSRVVRGEGKVGKKCRAKVQKVIDEMGYRPNTNARALVSRRSELVGIVTPALHKPFFGSIAFGAEKAARKKSFQVMMRNSHNDPEHEIDAINSFREHGCENVILHSKSGSVESLKELAEKIPGLVFINRFIPELASRCVWLDNVSGGRMTADYLYSKGHRDIAIVSLRLNDDQEERIQGVSQFFQSKGIPIPQSNIIERDSAKEIFTNIEEYCIYAVKELYKRDAKFTAIVAYNDEMAVCLMNALFNFGKRVPEDVSVIGFDDLDIAHKCRPALTTIRYPIIEMSEYATSLSLQMTLEKENIVQRTHLFMPTLVERQSVKEINI</sequence>
<dbReference type="GO" id="GO:0003700">
    <property type="term" value="F:DNA-binding transcription factor activity"/>
    <property type="evidence" value="ECO:0007669"/>
    <property type="project" value="TreeGrafter"/>
</dbReference>
<dbReference type="Proteomes" id="UP000615003">
    <property type="component" value="Unassembled WGS sequence"/>
</dbReference>